<dbReference type="InterPro" id="IPR009030">
    <property type="entry name" value="Growth_fac_rcpt_cys_sf"/>
</dbReference>
<gene>
    <name evidence="6" type="ORF">NP233_g12421</name>
</gene>
<dbReference type="InterPro" id="IPR000742">
    <property type="entry name" value="EGF"/>
</dbReference>
<evidence type="ECO:0000256" key="2">
    <source>
        <dbReference type="SAM" id="MobiDB-lite"/>
    </source>
</evidence>
<dbReference type="SMART" id="SM00181">
    <property type="entry name" value="EGF"/>
    <property type="match status" value="2"/>
</dbReference>
<feature type="compositionally biased region" description="Basic and acidic residues" evidence="2">
    <location>
        <begin position="595"/>
        <end position="613"/>
    </location>
</feature>
<dbReference type="PROSITE" id="PS01248">
    <property type="entry name" value="EGF_LAM_1"/>
    <property type="match status" value="1"/>
</dbReference>
<dbReference type="PROSITE" id="PS00022">
    <property type="entry name" value="EGF_1"/>
    <property type="match status" value="1"/>
</dbReference>
<dbReference type="InterPro" id="IPR050906">
    <property type="entry name" value="Notch_signaling"/>
</dbReference>
<feature type="domain" description="EGF-like" evidence="5">
    <location>
        <begin position="174"/>
        <end position="207"/>
    </location>
</feature>
<reference evidence="6" key="1">
    <citation type="submission" date="2022-07" db="EMBL/GenBank/DDBJ databases">
        <title>Genome Sequence of Leucocoprinus birnbaumii.</title>
        <authorList>
            <person name="Buettner E."/>
        </authorList>
    </citation>
    <scope>NUCLEOTIDE SEQUENCE</scope>
    <source>
        <strain evidence="6">VT141</strain>
    </source>
</reference>
<dbReference type="GO" id="GO:0005112">
    <property type="term" value="F:Notch binding"/>
    <property type="evidence" value="ECO:0007669"/>
    <property type="project" value="TreeGrafter"/>
</dbReference>
<evidence type="ECO:0000256" key="4">
    <source>
        <dbReference type="SAM" id="SignalP"/>
    </source>
</evidence>
<keyword evidence="7" id="KW-1185">Reference proteome</keyword>
<organism evidence="6 7">
    <name type="scientific">Leucocoprinus birnbaumii</name>
    <dbReference type="NCBI Taxonomy" id="56174"/>
    <lineage>
        <taxon>Eukaryota</taxon>
        <taxon>Fungi</taxon>
        <taxon>Dikarya</taxon>
        <taxon>Basidiomycota</taxon>
        <taxon>Agaricomycotina</taxon>
        <taxon>Agaricomycetes</taxon>
        <taxon>Agaricomycetidae</taxon>
        <taxon>Agaricales</taxon>
        <taxon>Agaricineae</taxon>
        <taxon>Agaricaceae</taxon>
        <taxon>Leucocoprinus</taxon>
    </lineage>
</organism>
<feature type="chain" id="PRO_5042161483" description="EGF-like domain-containing protein" evidence="4">
    <location>
        <begin position="18"/>
        <end position="639"/>
    </location>
</feature>
<protein>
    <recommendedName>
        <fullName evidence="5">EGF-like domain-containing protein</fullName>
    </recommendedName>
</protein>
<feature type="disulfide bond" evidence="1">
    <location>
        <begin position="178"/>
        <end position="188"/>
    </location>
</feature>
<proteinExistence type="predicted"/>
<dbReference type="CDD" id="cd00055">
    <property type="entry name" value="EGF_Lam"/>
    <property type="match status" value="1"/>
</dbReference>
<evidence type="ECO:0000259" key="5">
    <source>
        <dbReference type="PROSITE" id="PS50026"/>
    </source>
</evidence>
<dbReference type="Pfam" id="PF23106">
    <property type="entry name" value="EGF_Teneurin"/>
    <property type="match status" value="1"/>
</dbReference>
<keyword evidence="1" id="KW-0245">EGF-like domain</keyword>
<dbReference type="PANTHER" id="PTHR24044">
    <property type="entry name" value="NOTCH LIGAND FAMILY MEMBER"/>
    <property type="match status" value="1"/>
</dbReference>
<dbReference type="PANTHER" id="PTHR24044:SF420">
    <property type="entry name" value="DELTA AND NOTCH-LIKE EPIDERMAL GROWTH FACTOR-RELATED RECEPTOR ISOFORM X1"/>
    <property type="match status" value="1"/>
</dbReference>
<keyword evidence="3" id="KW-0812">Transmembrane</keyword>
<dbReference type="AlphaFoldDB" id="A0AAD5VK73"/>
<accession>A0AAD5VK73</accession>
<dbReference type="Gene3D" id="2.10.25.10">
    <property type="entry name" value="Laminin"/>
    <property type="match status" value="1"/>
</dbReference>
<evidence type="ECO:0000256" key="3">
    <source>
        <dbReference type="SAM" id="Phobius"/>
    </source>
</evidence>
<feature type="disulfide bond" evidence="1">
    <location>
        <begin position="197"/>
        <end position="206"/>
    </location>
</feature>
<keyword evidence="1" id="KW-1015">Disulfide bond</keyword>
<evidence type="ECO:0000256" key="1">
    <source>
        <dbReference type="PROSITE-ProRule" id="PRU00076"/>
    </source>
</evidence>
<dbReference type="PROSITE" id="PS50026">
    <property type="entry name" value="EGF_3"/>
    <property type="match status" value="1"/>
</dbReference>
<evidence type="ECO:0000313" key="6">
    <source>
        <dbReference type="EMBL" id="KAJ3554452.1"/>
    </source>
</evidence>
<keyword evidence="3" id="KW-1133">Transmembrane helix</keyword>
<comment type="caution">
    <text evidence="1">Lacks conserved residue(s) required for the propagation of feature annotation.</text>
</comment>
<feature type="region of interest" description="Disordered" evidence="2">
    <location>
        <begin position="594"/>
        <end position="639"/>
    </location>
</feature>
<feature type="transmembrane region" description="Helical" evidence="3">
    <location>
        <begin position="473"/>
        <end position="494"/>
    </location>
</feature>
<keyword evidence="3" id="KW-0472">Membrane</keyword>
<dbReference type="SUPFAM" id="SSF57184">
    <property type="entry name" value="Growth factor receptor domain"/>
    <property type="match status" value="1"/>
</dbReference>
<sequence length="639" mass="68005">MLFSILCAILMANPAVGAKLSAPNAPVSLQLLPGSYTTSTNPQLLHNLLTASGASLSPSPGFEIATKGFSPSSLPLDLSLSPGMTVYSGILYSGQATYSGYPETPEVVTNASGPQPSQVSAASFLLADDMYVVMGGSNAGSDRVVVWDSVPDATQLPFSSSSSSTSTFSIFDIVSTTCNPTCSSNGLCSPTTNTCVCAPGFTGSSCEACAPGFFGPQCTQCPSGCAQCDEGIQGTGRCLKTNVTEDPASCGCVNGQCGTGGQCACNAGWKDGAGGKCSVCQDGFYLTSSGDCQVRMEMGRVKGQLGRWRIITRENVMLAAPRAPLALARRIFASLAAAVNSRPMAHVSPLVLPTPSLRLDHQTALPVTPIARRVQAQGSTSARLVPPADLYFKAGDVCRRASQCLSCTDGEVLRQGKCVQSNGGCETLKGLGICLSDLVVAPTNSSTGGNTTEPTIPGLSDPTKIKVENKLEWWQILLMVLGCLFLVLLVIIVWRRHARKKRAERTRVWATERGVLGGKGGSWWRRVFARKQRGAYGVRSEKEERLPRYRDDVVSEHPDPTVDGLIDAYADERSSWEYGSRRSSLRSRSLFSEITGERRKAPEPRVPVREHSISVKSLRTTKSAATRSTASKKSISERN</sequence>
<comment type="caution">
    <text evidence="6">The sequence shown here is derived from an EMBL/GenBank/DDBJ whole genome shotgun (WGS) entry which is preliminary data.</text>
</comment>
<feature type="compositionally biased region" description="Low complexity" evidence="2">
    <location>
        <begin position="620"/>
        <end position="633"/>
    </location>
</feature>
<dbReference type="InterPro" id="IPR002049">
    <property type="entry name" value="LE_dom"/>
</dbReference>
<keyword evidence="4" id="KW-0732">Signal</keyword>
<feature type="signal peptide" evidence="4">
    <location>
        <begin position="1"/>
        <end position="17"/>
    </location>
</feature>
<dbReference type="Proteomes" id="UP001213000">
    <property type="component" value="Unassembled WGS sequence"/>
</dbReference>
<dbReference type="EMBL" id="JANIEX010001786">
    <property type="protein sequence ID" value="KAJ3554452.1"/>
    <property type="molecule type" value="Genomic_DNA"/>
</dbReference>
<name>A0AAD5VK73_9AGAR</name>
<evidence type="ECO:0000313" key="7">
    <source>
        <dbReference type="Proteomes" id="UP001213000"/>
    </source>
</evidence>